<comment type="subunit">
    <text evidence="2">Homodimer.</text>
</comment>
<dbReference type="AlphaFoldDB" id="A0AAV0EIZ6"/>
<dbReference type="PROSITE" id="PS00767">
    <property type="entry name" value="THF_DHG_CYH_2"/>
    <property type="match status" value="1"/>
</dbReference>
<organism evidence="16 17">
    <name type="scientific">Cuscuta epithymum</name>
    <dbReference type="NCBI Taxonomy" id="186058"/>
    <lineage>
        <taxon>Eukaryota</taxon>
        <taxon>Viridiplantae</taxon>
        <taxon>Streptophyta</taxon>
        <taxon>Embryophyta</taxon>
        <taxon>Tracheophyta</taxon>
        <taxon>Spermatophyta</taxon>
        <taxon>Magnoliopsida</taxon>
        <taxon>eudicotyledons</taxon>
        <taxon>Gunneridae</taxon>
        <taxon>Pentapetalae</taxon>
        <taxon>asterids</taxon>
        <taxon>lamiids</taxon>
        <taxon>Solanales</taxon>
        <taxon>Convolvulaceae</taxon>
        <taxon>Cuscuteae</taxon>
        <taxon>Cuscuta</taxon>
        <taxon>Cuscuta subgen. Cuscuta</taxon>
    </lineage>
</organism>
<evidence type="ECO:0000313" key="17">
    <source>
        <dbReference type="Proteomes" id="UP001152523"/>
    </source>
</evidence>
<evidence type="ECO:0000259" key="13">
    <source>
        <dbReference type="Pfam" id="PF00763"/>
    </source>
</evidence>
<evidence type="ECO:0000256" key="1">
    <source>
        <dbReference type="ARBA" id="ARBA00004777"/>
    </source>
</evidence>
<dbReference type="GO" id="GO:0035999">
    <property type="term" value="P:tetrahydrofolate interconversion"/>
    <property type="evidence" value="ECO:0007669"/>
    <property type="project" value="TreeGrafter"/>
</dbReference>
<dbReference type="NCBIfam" id="NF010783">
    <property type="entry name" value="PRK14186.1"/>
    <property type="match status" value="1"/>
</dbReference>
<evidence type="ECO:0000256" key="8">
    <source>
        <dbReference type="ARBA" id="ARBA00023268"/>
    </source>
</evidence>
<keyword evidence="7" id="KW-0601">Photorespiration</keyword>
<evidence type="ECO:0008006" key="18">
    <source>
        <dbReference type="Google" id="ProtNLM"/>
    </source>
</evidence>
<gene>
    <name evidence="15" type="ORF">CEPIT_LOCUS12419</name>
    <name evidence="16" type="ORF">CEPIT_LOCUS25482</name>
</gene>
<dbReference type="InterPro" id="IPR020867">
    <property type="entry name" value="THF_DH/CycHdrlase_CS"/>
</dbReference>
<keyword evidence="4" id="KW-0378">Hydrolase</keyword>
<dbReference type="InterPro" id="IPR046346">
    <property type="entry name" value="Aminoacid_DH-like_N_sf"/>
</dbReference>
<evidence type="ECO:0000256" key="10">
    <source>
        <dbReference type="ARBA" id="ARBA00052194"/>
    </source>
</evidence>
<dbReference type="GO" id="GO:0004477">
    <property type="term" value="F:methenyltetrahydrofolate cyclohydrolase activity"/>
    <property type="evidence" value="ECO:0007669"/>
    <property type="project" value="UniProtKB-EC"/>
</dbReference>
<feature type="domain" description="Tetrahydrofolate dehydrogenase/cyclohydrolase catalytic" evidence="13">
    <location>
        <begin position="93"/>
        <end position="208"/>
    </location>
</feature>
<dbReference type="HAMAP" id="MF_01576">
    <property type="entry name" value="THF_DHG_CYH"/>
    <property type="match status" value="1"/>
</dbReference>
<protein>
    <recommendedName>
        <fullName evidence="18">Methenyltetrahydrofolate cyclohydrolase</fullName>
    </recommendedName>
</protein>
<name>A0AAV0EIZ6_9ASTE</name>
<dbReference type="Pfam" id="PF02882">
    <property type="entry name" value="THF_DHG_CYH_C"/>
    <property type="match status" value="1"/>
</dbReference>
<dbReference type="InterPro" id="IPR020630">
    <property type="entry name" value="THF_DH/CycHdrlase_cat_dom"/>
</dbReference>
<evidence type="ECO:0000256" key="6">
    <source>
        <dbReference type="ARBA" id="ARBA00023002"/>
    </source>
</evidence>
<dbReference type="SUPFAM" id="SSF53223">
    <property type="entry name" value="Aminoacid dehydrogenase-like, N-terminal domain"/>
    <property type="match status" value="1"/>
</dbReference>
<evidence type="ECO:0000256" key="11">
    <source>
        <dbReference type="ARBA" id="ARBA00058319"/>
    </source>
</evidence>
<dbReference type="InterPro" id="IPR036291">
    <property type="entry name" value="NAD(P)-bd_dom_sf"/>
</dbReference>
<dbReference type="InterPro" id="IPR000672">
    <property type="entry name" value="THF_DH/CycHdrlase"/>
</dbReference>
<comment type="catalytic activity">
    <reaction evidence="10">
        <text>(6R)-5,10-methylene-5,6,7,8-tetrahydrofolate + NADP(+) = (6R)-5,10-methenyltetrahydrofolate + NADPH</text>
        <dbReference type="Rhea" id="RHEA:22812"/>
        <dbReference type="ChEBI" id="CHEBI:15636"/>
        <dbReference type="ChEBI" id="CHEBI:57455"/>
        <dbReference type="ChEBI" id="CHEBI:57783"/>
        <dbReference type="ChEBI" id="CHEBI:58349"/>
        <dbReference type="EC" id="1.5.1.5"/>
    </reaction>
</comment>
<evidence type="ECO:0000256" key="9">
    <source>
        <dbReference type="ARBA" id="ARBA00036357"/>
    </source>
</evidence>
<dbReference type="CDD" id="cd01080">
    <property type="entry name" value="NAD_bind_m-THF_DH_Cyclohyd"/>
    <property type="match status" value="1"/>
</dbReference>
<dbReference type="EMBL" id="CAMAPF010000932">
    <property type="protein sequence ID" value="CAH9123772.1"/>
    <property type="molecule type" value="Genomic_DNA"/>
</dbReference>
<dbReference type="GO" id="GO:0004488">
    <property type="term" value="F:methylenetetrahydrofolate dehydrogenase (NADP+) activity"/>
    <property type="evidence" value="ECO:0007669"/>
    <property type="project" value="UniProtKB-EC"/>
</dbReference>
<dbReference type="GO" id="GO:0009853">
    <property type="term" value="P:photorespiration"/>
    <property type="evidence" value="ECO:0007669"/>
    <property type="project" value="UniProtKB-KW"/>
</dbReference>
<evidence type="ECO:0000259" key="14">
    <source>
        <dbReference type="Pfam" id="PF02882"/>
    </source>
</evidence>
<comment type="pathway">
    <text evidence="1">One-carbon metabolism; tetrahydrofolate interconversion.</text>
</comment>
<proteinExistence type="inferred from homology"/>
<dbReference type="PRINTS" id="PR00085">
    <property type="entry name" value="THFDHDRGNASE"/>
</dbReference>
<dbReference type="PANTHER" id="PTHR48099">
    <property type="entry name" value="C-1-TETRAHYDROFOLATE SYNTHASE, CYTOPLASMIC-RELATED"/>
    <property type="match status" value="1"/>
</dbReference>
<dbReference type="Gene3D" id="3.40.50.720">
    <property type="entry name" value="NAD(P)-binding Rossmann-like Domain"/>
    <property type="match status" value="1"/>
</dbReference>
<dbReference type="GO" id="GO:0005829">
    <property type="term" value="C:cytosol"/>
    <property type="evidence" value="ECO:0007669"/>
    <property type="project" value="TreeGrafter"/>
</dbReference>
<keyword evidence="6" id="KW-0560">Oxidoreductase</keyword>
<dbReference type="FunFam" id="3.40.50.720:FF:000006">
    <property type="entry name" value="Bifunctional protein FolD"/>
    <property type="match status" value="1"/>
</dbReference>
<comment type="similarity">
    <text evidence="12">Belongs to the tetrahydrofolate dehydrogenase/cyclohydrolase family.</text>
</comment>
<evidence type="ECO:0000313" key="15">
    <source>
        <dbReference type="EMBL" id="CAH9093234.1"/>
    </source>
</evidence>
<evidence type="ECO:0000313" key="16">
    <source>
        <dbReference type="EMBL" id="CAH9123772.1"/>
    </source>
</evidence>
<dbReference type="Gene3D" id="3.40.50.10860">
    <property type="entry name" value="Leucine Dehydrogenase, chain A, domain 1"/>
    <property type="match status" value="1"/>
</dbReference>
<keyword evidence="8" id="KW-0511">Multifunctional enzyme</keyword>
<evidence type="ECO:0000256" key="5">
    <source>
        <dbReference type="ARBA" id="ARBA00022857"/>
    </source>
</evidence>
<dbReference type="InterPro" id="IPR020631">
    <property type="entry name" value="THF_DH/CycHdrlase_NAD-bd_dom"/>
</dbReference>
<evidence type="ECO:0000256" key="3">
    <source>
        <dbReference type="ARBA" id="ARBA00022563"/>
    </source>
</evidence>
<dbReference type="SUPFAM" id="SSF51735">
    <property type="entry name" value="NAD(P)-binding Rossmann-fold domains"/>
    <property type="match status" value="1"/>
</dbReference>
<evidence type="ECO:0000256" key="4">
    <source>
        <dbReference type="ARBA" id="ARBA00022801"/>
    </source>
</evidence>
<dbReference type="FunFam" id="3.40.50.10860:FF:000001">
    <property type="entry name" value="Bifunctional protein FolD"/>
    <property type="match status" value="1"/>
</dbReference>
<accession>A0AAV0EIZ6</accession>
<keyword evidence="5" id="KW-0521">NADP</keyword>
<keyword evidence="17" id="KW-1185">Reference proteome</keyword>
<evidence type="ECO:0000256" key="12">
    <source>
        <dbReference type="ARBA" id="ARBA00061364"/>
    </source>
</evidence>
<dbReference type="PANTHER" id="PTHR48099:SF5">
    <property type="entry name" value="C-1-TETRAHYDROFOLATE SYNTHASE, CYTOPLASMIC"/>
    <property type="match status" value="1"/>
</dbReference>
<keyword evidence="3" id="KW-0554">One-carbon metabolism</keyword>
<dbReference type="Pfam" id="PF00763">
    <property type="entry name" value="THF_DHG_CYH"/>
    <property type="match status" value="1"/>
</dbReference>
<comment type="catalytic activity">
    <reaction evidence="9">
        <text>(6R)-5,10-methenyltetrahydrofolate + H2O = (6R)-10-formyltetrahydrofolate + H(+)</text>
        <dbReference type="Rhea" id="RHEA:23700"/>
        <dbReference type="ChEBI" id="CHEBI:15377"/>
        <dbReference type="ChEBI" id="CHEBI:15378"/>
        <dbReference type="ChEBI" id="CHEBI:57455"/>
        <dbReference type="ChEBI" id="CHEBI:195366"/>
        <dbReference type="EC" id="3.5.4.9"/>
    </reaction>
</comment>
<dbReference type="Proteomes" id="UP001152523">
    <property type="component" value="Unassembled WGS sequence"/>
</dbReference>
<evidence type="ECO:0000256" key="2">
    <source>
        <dbReference type="ARBA" id="ARBA00011738"/>
    </source>
</evidence>
<reference evidence="16" key="1">
    <citation type="submission" date="2022-07" db="EMBL/GenBank/DDBJ databases">
        <authorList>
            <person name="Macas J."/>
            <person name="Novak P."/>
            <person name="Neumann P."/>
        </authorList>
    </citation>
    <scope>NUCLEOTIDE SEQUENCE</scope>
</reference>
<evidence type="ECO:0000256" key="7">
    <source>
        <dbReference type="ARBA" id="ARBA00023238"/>
    </source>
</evidence>
<comment type="function">
    <text evidence="11">Catalyzes the oxidation of 5,10-methylenetetrahydrofolate to 5,10-methenyltetrahydrofolate and then the hydrolysis of 5,10-methenyltetrahydrofolate to 10-formyltetrahydrofolate.</text>
</comment>
<dbReference type="EMBL" id="CAMAPF010000075">
    <property type="protein sequence ID" value="CAH9093234.1"/>
    <property type="molecule type" value="Genomic_DNA"/>
</dbReference>
<feature type="domain" description="Tetrahydrofolate dehydrogenase/cyclohydrolase NAD(P)-binding" evidence="14">
    <location>
        <begin position="229"/>
        <end position="376"/>
    </location>
</feature>
<sequence>MAASTTSSVAALIRKARFAADSSSSSSTTAARFLPPGKLHLSMGPVSCWRTITTTSIDSSYFASNSTTTTAAFCCSSAATATSFTSEFTSVIIDGKKVSKEIRDEIRAEITKMKDSIGITPGLAVILVGDRKDSATYVRNKKKACEDVGISSYEVRLPEDSTEEEVLKHISRFNDDPSVHGILVQLPLPSHMNEQKILNGVSLEKDVDGFHPLNIGRLAMRDREPLFVPCTPKGCIELLHRYGIEIKGKRAVVIGRSNIVGMPAALLLQREDATVSIVHSRTKDPEEITKQADIIISAVGQPNMIRGSWIKPGAVIIDVGINAVEDTTSPRGYRLVGDVCFEEARRTASAITPVPGGVGPMTIAMLLSNTLTSAKRIHNFFI</sequence>
<comment type="caution">
    <text evidence="16">The sequence shown here is derived from an EMBL/GenBank/DDBJ whole genome shotgun (WGS) entry which is preliminary data.</text>
</comment>